<accession>A0A8J3R535</accession>
<evidence type="ECO:0000313" key="2">
    <source>
        <dbReference type="Proteomes" id="UP000642748"/>
    </source>
</evidence>
<dbReference type="Proteomes" id="UP000642748">
    <property type="component" value="Unassembled WGS sequence"/>
</dbReference>
<sequence length="263" mass="28608">MTVWLRDTYLRLDSVLPSITVFSGHSAEDREWYSRRLDRRRMGSAHRGVRAAQMRVGRQRPPRRDVVALPTLSRYTWLTWLAIGGAYLLDRRVPALGPVDFAFPATMNAIQPAGTPMACLPDDPAAGRAGALVLPHGAALRRHLREVAGAHLDEVFKACRGLVGRGMPVLWAMATDQATAALWRVGRSSRGDTWAADAAIGVLPGVTPPFVGEGRFERASTGGGPVRRRQTCCRYLTMGGQACACCPRCAQGRPIRQPVRGSG</sequence>
<protein>
    <recommendedName>
        <fullName evidence="3">FhuF 2Fe-2S C-terminal domain-containing protein</fullName>
    </recommendedName>
</protein>
<comment type="caution">
    <text evidence="1">The sequence shown here is derived from an EMBL/GenBank/DDBJ whole genome shotgun (WGS) entry which is preliminary data.</text>
</comment>
<name>A0A8J3R535_9ACTN</name>
<proteinExistence type="predicted"/>
<organism evidence="1 2">
    <name type="scientific">Rugosimonospora africana</name>
    <dbReference type="NCBI Taxonomy" id="556532"/>
    <lineage>
        <taxon>Bacteria</taxon>
        <taxon>Bacillati</taxon>
        <taxon>Actinomycetota</taxon>
        <taxon>Actinomycetes</taxon>
        <taxon>Micromonosporales</taxon>
        <taxon>Micromonosporaceae</taxon>
        <taxon>Rugosimonospora</taxon>
    </lineage>
</organism>
<evidence type="ECO:0000313" key="1">
    <source>
        <dbReference type="EMBL" id="GIH21632.1"/>
    </source>
</evidence>
<keyword evidence="2" id="KW-1185">Reference proteome</keyword>
<reference evidence="1" key="1">
    <citation type="submission" date="2021-01" db="EMBL/GenBank/DDBJ databases">
        <title>Whole genome shotgun sequence of Rugosimonospora africana NBRC 104875.</title>
        <authorList>
            <person name="Komaki H."/>
            <person name="Tamura T."/>
        </authorList>
    </citation>
    <scope>NUCLEOTIDE SEQUENCE</scope>
    <source>
        <strain evidence="1">NBRC 104875</strain>
    </source>
</reference>
<dbReference type="AlphaFoldDB" id="A0A8J3R535"/>
<dbReference type="EMBL" id="BONZ01000149">
    <property type="protein sequence ID" value="GIH21632.1"/>
    <property type="molecule type" value="Genomic_DNA"/>
</dbReference>
<evidence type="ECO:0008006" key="3">
    <source>
        <dbReference type="Google" id="ProtNLM"/>
    </source>
</evidence>
<gene>
    <name evidence="1" type="ORF">Raf01_98040</name>
</gene>